<dbReference type="AlphaFoldDB" id="A0ABD2LG19"/>
<evidence type="ECO:0000313" key="3">
    <source>
        <dbReference type="Proteomes" id="UP001620626"/>
    </source>
</evidence>
<dbReference type="SUPFAM" id="SSF53098">
    <property type="entry name" value="Ribonuclease H-like"/>
    <property type="match status" value="1"/>
</dbReference>
<sequence length="79" mass="8850">MSVPATSVSSERLFSKAGLIYSNRLRNCLSGELVEKILIIKANLDQLLLSPNTQLQEEDDEVVDQEVIVEENLIEDFGE</sequence>
<comment type="caution">
    <text evidence="2">The sequence shown here is derived from an EMBL/GenBank/DDBJ whole genome shotgun (WGS) entry which is preliminary data.</text>
</comment>
<dbReference type="EMBL" id="JBICBT010000424">
    <property type="protein sequence ID" value="KAL3114158.1"/>
    <property type="molecule type" value="Genomic_DNA"/>
</dbReference>
<protein>
    <recommendedName>
        <fullName evidence="1">HAT C-terminal dimerisation domain-containing protein</fullName>
    </recommendedName>
</protein>
<organism evidence="2 3">
    <name type="scientific">Heterodera trifolii</name>
    <dbReference type="NCBI Taxonomy" id="157864"/>
    <lineage>
        <taxon>Eukaryota</taxon>
        <taxon>Metazoa</taxon>
        <taxon>Ecdysozoa</taxon>
        <taxon>Nematoda</taxon>
        <taxon>Chromadorea</taxon>
        <taxon>Rhabditida</taxon>
        <taxon>Tylenchina</taxon>
        <taxon>Tylenchomorpha</taxon>
        <taxon>Tylenchoidea</taxon>
        <taxon>Heteroderidae</taxon>
        <taxon>Heteroderinae</taxon>
        <taxon>Heterodera</taxon>
    </lineage>
</organism>
<dbReference type="Proteomes" id="UP001620626">
    <property type="component" value="Unassembled WGS sequence"/>
</dbReference>
<dbReference type="Pfam" id="PF05699">
    <property type="entry name" value="Dimer_Tnp_hAT"/>
    <property type="match status" value="1"/>
</dbReference>
<dbReference type="InterPro" id="IPR012337">
    <property type="entry name" value="RNaseH-like_sf"/>
</dbReference>
<dbReference type="InterPro" id="IPR008906">
    <property type="entry name" value="HATC_C_dom"/>
</dbReference>
<feature type="domain" description="HAT C-terminal dimerisation" evidence="1">
    <location>
        <begin position="1"/>
        <end position="44"/>
    </location>
</feature>
<proteinExistence type="predicted"/>
<reference evidence="2 3" key="1">
    <citation type="submission" date="2024-10" db="EMBL/GenBank/DDBJ databases">
        <authorList>
            <person name="Kim D."/>
        </authorList>
    </citation>
    <scope>NUCLEOTIDE SEQUENCE [LARGE SCALE GENOMIC DNA]</scope>
    <source>
        <strain evidence="2">BH-2024</strain>
    </source>
</reference>
<keyword evidence="3" id="KW-1185">Reference proteome</keyword>
<gene>
    <name evidence="2" type="ORF">niasHT_010972</name>
</gene>
<name>A0ABD2LG19_9BILA</name>
<evidence type="ECO:0000313" key="2">
    <source>
        <dbReference type="EMBL" id="KAL3114158.1"/>
    </source>
</evidence>
<evidence type="ECO:0000259" key="1">
    <source>
        <dbReference type="Pfam" id="PF05699"/>
    </source>
</evidence>
<accession>A0ABD2LG19</accession>